<dbReference type="EMBL" id="JAOYOD010000001">
    <property type="protein sequence ID" value="MCV9386387.1"/>
    <property type="molecule type" value="Genomic_DNA"/>
</dbReference>
<dbReference type="PRINTS" id="PR00038">
    <property type="entry name" value="HTHLUXR"/>
</dbReference>
<keyword evidence="2" id="KW-0238">DNA-binding</keyword>
<feature type="modified residue" description="4-aspartylphosphate" evidence="3">
    <location>
        <position position="54"/>
    </location>
</feature>
<reference evidence="6 7" key="1">
    <citation type="submission" date="2022-10" db="EMBL/GenBank/DDBJ databases">
        <title>Comparative genomics and taxonomic characterization of three novel marine species of genus Reichenbachiella exhibiting antioxidant and polysaccharide degradation activities.</title>
        <authorList>
            <person name="Muhammad N."/>
            <person name="Lee Y.-J."/>
            <person name="Ko J."/>
            <person name="Kim S.-G."/>
        </authorList>
    </citation>
    <scope>NUCLEOTIDE SEQUENCE [LARGE SCALE GENOMIC DNA]</scope>
    <source>
        <strain evidence="6 7">ABR2-5</strain>
    </source>
</reference>
<feature type="domain" description="HTH luxR-type" evidence="4">
    <location>
        <begin position="144"/>
        <end position="209"/>
    </location>
</feature>
<dbReference type="SMART" id="SM00448">
    <property type="entry name" value="REC"/>
    <property type="match status" value="1"/>
</dbReference>
<dbReference type="InterPro" id="IPR016032">
    <property type="entry name" value="Sig_transdc_resp-reg_C-effctor"/>
</dbReference>
<dbReference type="Pfam" id="PF00196">
    <property type="entry name" value="GerE"/>
    <property type="match status" value="1"/>
</dbReference>
<dbReference type="Pfam" id="PF00072">
    <property type="entry name" value="Response_reg"/>
    <property type="match status" value="1"/>
</dbReference>
<dbReference type="CDD" id="cd17535">
    <property type="entry name" value="REC_NarL-like"/>
    <property type="match status" value="1"/>
</dbReference>
<feature type="domain" description="Response regulatory" evidence="5">
    <location>
        <begin position="3"/>
        <end position="119"/>
    </location>
</feature>
<evidence type="ECO:0000259" key="5">
    <source>
        <dbReference type="PROSITE" id="PS50110"/>
    </source>
</evidence>
<dbReference type="InterPro" id="IPR000792">
    <property type="entry name" value="Tscrpt_reg_LuxR_C"/>
</dbReference>
<gene>
    <name evidence="6" type="ORF">N7U62_06915</name>
</gene>
<evidence type="ECO:0000256" key="1">
    <source>
        <dbReference type="ARBA" id="ARBA00022553"/>
    </source>
</evidence>
<dbReference type="PROSITE" id="PS50043">
    <property type="entry name" value="HTH_LUXR_2"/>
    <property type="match status" value="1"/>
</dbReference>
<dbReference type="SUPFAM" id="SSF52172">
    <property type="entry name" value="CheY-like"/>
    <property type="match status" value="1"/>
</dbReference>
<dbReference type="InterPro" id="IPR039420">
    <property type="entry name" value="WalR-like"/>
</dbReference>
<comment type="caution">
    <text evidence="6">The sequence shown here is derived from an EMBL/GenBank/DDBJ whole genome shotgun (WGS) entry which is preliminary data.</text>
</comment>
<dbReference type="PANTHER" id="PTHR43214:SF43">
    <property type="entry name" value="TWO-COMPONENT RESPONSE REGULATOR"/>
    <property type="match status" value="1"/>
</dbReference>
<dbReference type="PANTHER" id="PTHR43214">
    <property type="entry name" value="TWO-COMPONENT RESPONSE REGULATOR"/>
    <property type="match status" value="1"/>
</dbReference>
<dbReference type="SUPFAM" id="SSF46894">
    <property type="entry name" value="C-terminal effector domain of the bipartite response regulators"/>
    <property type="match status" value="1"/>
</dbReference>
<proteinExistence type="predicted"/>
<dbReference type="Gene3D" id="3.40.50.2300">
    <property type="match status" value="1"/>
</dbReference>
<sequence length="211" mass="23412">MISVVLADDHSVVRKGLKLLLEESGSIDVVGEANSGDQALELINELRPQVLVTDITMPGLTGLELIPLVKKKFPDTNILVLSTHNDEEYILVSFEEGALGYLPKNTKAEQLVAAIEKISRGELFYTPEVVDILGASLIKKRSPGKSLKSWLTKREKEILKELVEGATNKEIAEKLFLSIRTIDSHRRNIMKKLNVTNSAQLVKMAIEKNLV</sequence>
<dbReference type="InterPro" id="IPR011006">
    <property type="entry name" value="CheY-like_superfamily"/>
</dbReference>
<evidence type="ECO:0000259" key="4">
    <source>
        <dbReference type="PROSITE" id="PS50043"/>
    </source>
</evidence>
<evidence type="ECO:0000256" key="2">
    <source>
        <dbReference type="ARBA" id="ARBA00023125"/>
    </source>
</evidence>
<protein>
    <submittedName>
        <fullName evidence="6">Response regulator transcription factor</fullName>
    </submittedName>
</protein>
<keyword evidence="1 3" id="KW-0597">Phosphoprotein</keyword>
<dbReference type="Proteomes" id="UP001300692">
    <property type="component" value="Unassembled WGS sequence"/>
</dbReference>
<dbReference type="PROSITE" id="PS00622">
    <property type="entry name" value="HTH_LUXR_1"/>
    <property type="match status" value="1"/>
</dbReference>
<dbReference type="PROSITE" id="PS50110">
    <property type="entry name" value="RESPONSE_REGULATORY"/>
    <property type="match status" value="1"/>
</dbReference>
<dbReference type="CDD" id="cd06170">
    <property type="entry name" value="LuxR_C_like"/>
    <property type="match status" value="1"/>
</dbReference>
<dbReference type="InterPro" id="IPR001789">
    <property type="entry name" value="Sig_transdc_resp-reg_receiver"/>
</dbReference>
<organism evidence="6 7">
    <name type="scientific">Reichenbachiella ulvae</name>
    <dbReference type="NCBI Taxonomy" id="2980104"/>
    <lineage>
        <taxon>Bacteria</taxon>
        <taxon>Pseudomonadati</taxon>
        <taxon>Bacteroidota</taxon>
        <taxon>Cytophagia</taxon>
        <taxon>Cytophagales</taxon>
        <taxon>Reichenbachiellaceae</taxon>
        <taxon>Reichenbachiella</taxon>
    </lineage>
</organism>
<accession>A0ABT3CRY8</accession>
<keyword evidence="7" id="KW-1185">Reference proteome</keyword>
<evidence type="ECO:0000256" key="3">
    <source>
        <dbReference type="PROSITE-ProRule" id="PRU00169"/>
    </source>
</evidence>
<evidence type="ECO:0000313" key="7">
    <source>
        <dbReference type="Proteomes" id="UP001300692"/>
    </source>
</evidence>
<name>A0ABT3CRY8_9BACT</name>
<dbReference type="RefSeq" id="WP_264137175.1">
    <property type="nucleotide sequence ID" value="NZ_JAOYOD010000001.1"/>
</dbReference>
<evidence type="ECO:0000313" key="6">
    <source>
        <dbReference type="EMBL" id="MCV9386387.1"/>
    </source>
</evidence>
<dbReference type="InterPro" id="IPR058245">
    <property type="entry name" value="NreC/VraR/RcsB-like_REC"/>
</dbReference>
<dbReference type="SMART" id="SM00421">
    <property type="entry name" value="HTH_LUXR"/>
    <property type="match status" value="1"/>
</dbReference>